<reference evidence="2" key="1">
    <citation type="journal article" date="2019" name="Int. J. Syst. Evol. Microbiol.">
        <title>The Global Catalogue of Microorganisms (GCM) 10K type strain sequencing project: providing services to taxonomists for standard genome sequencing and annotation.</title>
        <authorList>
            <consortium name="The Broad Institute Genomics Platform"/>
            <consortium name="The Broad Institute Genome Sequencing Center for Infectious Disease"/>
            <person name="Wu L."/>
            <person name="Ma J."/>
        </authorList>
    </citation>
    <scope>NUCLEOTIDE SEQUENCE [LARGE SCALE GENOMIC DNA]</scope>
    <source>
        <strain evidence="2">IBRC-M 10490</strain>
    </source>
</reference>
<organism evidence="1 2">
    <name type="scientific">Nocardia halotolerans</name>
    <dbReference type="NCBI Taxonomy" id="1755878"/>
    <lineage>
        <taxon>Bacteria</taxon>
        <taxon>Bacillati</taxon>
        <taxon>Actinomycetota</taxon>
        <taxon>Actinomycetes</taxon>
        <taxon>Mycobacteriales</taxon>
        <taxon>Nocardiaceae</taxon>
        <taxon>Nocardia</taxon>
    </lineage>
</organism>
<name>A0ABV8VF30_9NOCA</name>
<dbReference type="Proteomes" id="UP001595844">
    <property type="component" value="Unassembled WGS sequence"/>
</dbReference>
<evidence type="ECO:0000313" key="2">
    <source>
        <dbReference type="Proteomes" id="UP001595844"/>
    </source>
</evidence>
<keyword evidence="2" id="KW-1185">Reference proteome</keyword>
<comment type="caution">
    <text evidence="1">The sequence shown here is derived from an EMBL/GenBank/DDBJ whole genome shotgun (WGS) entry which is preliminary data.</text>
</comment>
<evidence type="ECO:0000313" key="1">
    <source>
        <dbReference type="EMBL" id="MFC4373325.1"/>
    </source>
</evidence>
<gene>
    <name evidence="1" type="ORF">ACFO5K_04350</name>
</gene>
<protein>
    <submittedName>
        <fullName evidence="1">Uncharacterized protein</fullName>
    </submittedName>
</protein>
<accession>A0ABV8VF30</accession>
<sequence>MILTATESHVDVTVLTDDQTQPLVVIEAANRFGATTVAVDATELDQIIARLITAQTMLTGQ</sequence>
<dbReference type="RefSeq" id="WP_378555982.1">
    <property type="nucleotide sequence ID" value="NZ_JBHSDL010000005.1"/>
</dbReference>
<proteinExistence type="predicted"/>
<dbReference type="EMBL" id="JBHSDL010000005">
    <property type="protein sequence ID" value="MFC4373325.1"/>
    <property type="molecule type" value="Genomic_DNA"/>
</dbReference>